<dbReference type="GO" id="GO:0010181">
    <property type="term" value="F:FMN binding"/>
    <property type="evidence" value="ECO:0007669"/>
    <property type="project" value="UniProtKB-UniRule"/>
</dbReference>
<sequence length="206" mass="22782">MKNVLLINASPQGEVSHANQLARELVACLQQRHPALELAQRDLGACPLPALGMDYARALTTTTPFESPVFEVSEALIRELERSDVLLVATPMHNFTLPAQLKLWVDYVLRIHRTFSSGPEGKLGLLRDRPVYVLVGAGGFHQGERARQPDFLTPYLRHVLNTLGLFDVHFTYLQGLVCGEEAVRATVDASRARLALEPLFSTLVCA</sequence>
<dbReference type="InterPro" id="IPR003680">
    <property type="entry name" value="Flavodoxin_fold"/>
</dbReference>
<organism evidence="3 4">
    <name type="scientific">Pseudomonas aegrilactucae</name>
    <dbReference type="NCBI Taxonomy" id="2854028"/>
    <lineage>
        <taxon>Bacteria</taxon>
        <taxon>Pseudomonadati</taxon>
        <taxon>Pseudomonadota</taxon>
        <taxon>Gammaproteobacteria</taxon>
        <taxon>Pseudomonadales</taxon>
        <taxon>Pseudomonadaceae</taxon>
        <taxon>Pseudomonas</taxon>
    </lineage>
</organism>
<dbReference type="EC" id="1.6.5.-" evidence="1"/>
<keyword evidence="1" id="KW-0560">Oxidoreductase</keyword>
<dbReference type="PANTHER" id="PTHR43741:SF4">
    <property type="entry name" value="FMN-DEPENDENT NADH:QUINONE OXIDOREDUCTASE"/>
    <property type="match status" value="1"/>
</dbReference>
<dbReference type="EMBL" id="JAHTBI010000058">
    <property type="protein sequence ID" value="MBV6288782.1"/>
    <property type="molecule type" value="Genomic_DNA"/>
</dbReference>
<dbReference type="EC" id="1.7.1.17" evidence="1"/>
<proteinExistence type="inferred from homology"/>
<dbReference type="HAMAP" id="MF_01216">
    <property type="entry name" value="Azoreductase_type1"/>
    <property type="match status" value="1"/>
</dbReference>
<comment type="function">
    <text evidence="1">Quinone reductase that provides resistance to thiol-specific stress caused by electrophilic quinones.</text>
</comment>
<comment type="similarity">
    <text evidence="1">Belongs to the azoreductase type 1 family.</text>
</comment>
<gene>
    <name evidence="1" type="primary">azoR</name>
    <name evidence="3" type="ORF">KUO17_17400</name>
</gene>
<keyword evidence="4" id="KW-1185">Reference proteome</keyword>
<comment type="caution">
    <text evidence="1">Lacks conserved residue(s) required for the propagation of feature annotation.</text>
</comment>
<dbReference type="AlphaFoldDB" id="A0A9Q3ADL5"/>
<protein>
    <recommendedName>
        <fullName evidence="1">FMN dependent NADH:quinone oxidoreductase</fullName>
        <ecNumber evidence="1">1.6.5.-</ecNumber>
    </recommendedName>
    <alternativeName>
        <fullName evidence="1">Azo-dye reductase</fullName>
    </alternativeName>
    <alternativeName>
        <fullName evidence="1">FMN-dependent NADH-azo compound oxidoreductase</fullName>
    </alternativeName>
    <alternativeName>
        <fullName evidence="1">FMN-dependent NADH-azoreductase</fullName>
        <ecNumber evidence="1">1.7.1.17</ecNumber>
    </alternativeName>
</protein>
<comment type="catalytic activity">
    <reaction evidence="1">
        <text>2 a quinone + NADH + H(+) = 2 a 1,4-benzosemiquinone + NAD(+)</text>
        <dbReference type="Rhea" id="RHEA:65952"/>
        <dbReference type="ChEBI" id="CHEBI:15378"/>
        <dbReference type="ChEBI" id="CHEBI:57540"/>
        <dbReference type="ChEBI" id="CHEBI:57945"/>
        <dbReference type="ChEBI" id="CHEBI:132124"/>
        <dbReference type="ChEBI" id="CHEBI:134225"/>
    </reaction>
</comment>
<feature type="binding site" evidence="1">
    <location>
        <position position="10"/>
    </location>
    <ligand>
        <name>FMN</name>
        <dbReference type="ChEBI" id="CHEBI:58210"/>
    </ligand>
</feature>
<reference evidence="3" key="1">
    <citation type="journal article" date="2022" name="Int. J. Syst. Evol. Microbiol.">
        <title>Pseudomonas aegrilactucae sp. nov. and Pseudomonas morbosilactucae sp. nov., pathogens causing bacterial rot of lettuce in Japan.</title>
        <authorList>
            <person name="Sawada H."/>
            <person name="Fujikawa T."/>
            <person name="Satou M."/>
        </authorList>
    </citation>
    <scope>NUCLEOTIDE SEQUENCE</scope>
    <source>
        <strain evidence="3">MAFF 301350</strain>
    </source>
</reference>
<reference evidence="3" key="2">
    <citation type="journal article" date="2023" name="Plant Pathol.">
        <title>Dismantling and reorganizing Pseudomonas marginalis sensu#lato.</title>
        <authorList>
            <person name="Sawada H."/>
            <person name="Fujikawa T."/>
            <person name="Satou M."/>
        </authorList>
    </citation>
    <scope>NUCLEOTIDE SEQUENCE</scope>
    <source>
        <strain evidence="3">MAFF 301350</strain>
    </source>
</reference>
<evidence type="ECO:0000313" key="4">
    <source>
        <dbReference type="Proteomes" id="UP001106592"/>
    </source>
</evidence>
<comment type="function">
    <text evidence="1">Also exhibits azoreductase activity. Catalyzes the reductive cleavage of the azo bond in aromatic azo compounds to the corresponding amines.</text>
</comment>
<evidence type="ECO:0000259" key="2">
    <source>
        <dbReference type="Pfam" id="PF02525"/>
    </source>
</evidence>
<comment type="subunit">
    <text evidence="1">Homodimer.</text>
</comment>
<dbReference type="GO" id="GO:0009055">
    <property type="term" value="F:electron transfer activity"/>
    <property type="evidence" value="ECO:0007669"/>
    <property type="project" value="UniProtKB-UniRule"/>
</dbReference>
<dbReference type="InterPro" id="IPR050104">
    <property type="entry name" value="FMN-dep_NADH:Q_OxRdtase_AzoR1"/>
</dbReference>
<comment type="cofactor">
    <cofactor evidence="1">
        <name>FMN</name>
        <dbReference type="ChEBI" id="CHEBI:58210"/>
    </cofactor>
    <text evidence="1">Binds 1 FMN per subunit.</text>
</comment>
<dbReference type="Proteomes" id="UP001106592">
    <property type="component" value="Unassembled WGS sequence"/>
</dbReference>
<evidence type="ECO:0000313" key="3">
    <source>
        <dbReference type="EMBL" id="MBV6288782.1"/>
    </source>
</evidence>
<dbReference type="PANTHER" id="PTHR43741">
    <property type="entry name" value="FMN-DEPENDENT NADH-AZOREDUCTASE 1"/>
    <property type="match status" value="1"/>
</dbReference>
<keyword evidence="1" id="KW-0520">NAD</keyword>
<dbReference type="InterPro" id="IPR023048">
    <property type="entry name" value="NADH:quinone_OxRdtase_FMN_depd"/>
</dbReference>
<evidence type="ECO:0000256" key="1">
    <source>
        <dbReference type="HAMAP-Rule" id="MF_01216"/>
    </source>
</evidence>
<dbReference type="GO" id="GO:0016655">
    <property type="term" value="F:oxidoreductase activity, acting on NAD(P)H, quinone or similar compound as acceptor"/>
    <property type="evidence" value="ECO:0007669"/>
    <property type="project" value="InterPro"/>
</dbReference>
<name>A0A9Q3ADL5_9PSED</name>
<accession>A0A9Q3ADL5</accession>
<keyword evidence="1" id="KW-0285">Flavoprotein</keyword>
<comment type="caution">
    <text evidence="3">The sequence shown here is derived from an EMBL/GenBank/DDBJ whole genome shotgun (WGS) entry which is preliminary data.</text>
</comment>
<comment type="catalytic activity">
    <reaction evidence="1">
        <text>N,N-dimethyl-1,4-phenylenediamine + anthranilate + 2 NAD(+) = 2-(4-dimethylaminophenyl)diazenylbenzoate + 2 NADH + 2 H(+)</text>
        <dbReference type="Rhea" id="RHEA:55872"/>
        <dbReference type="ChEBI" id="CHEBI:15378"/>
        <dbReference type="ChEBI" id="CHEBI:15783"/>
        <dbReference type="ChEBI" id="CHEBI:16567"/>
        <dbReference type="ChEBI" id="CHEBI:57540"/>
        <dbReference type="ChEBI" id="CHEBI:57945"/>
        <dbReference type="ChEBI" id="CHEBI:71579"/>
        <dbReference type="EC" id="1.7.1.17"/>
    </reaction>
</comment>
<keyword evidence="1" id="KW-0288">FMN</keyword>
<dbReference type="Pfam" id="PF02525">
    <property type="entry name" value="Flavodoxin_2"/>
    <property type="match status" value="1"/>
</dbReference>
<dbReference type="RefSeq" id="WP_217976768.1">
    <property type="nucleotide sequence ID" value="NZ_JAHTBI010000058.1"/>
</dbReference>
<feature type="domain" description="Flavodoxin-like fold" evidence="2">
    <location>
        <begin position="2"/>
        <end position="194"/>
    </location>
</feature>
<dbReference type="GO" id="GO:0016652">
    <property type="term" value="F:oxidoreductase activity, acting on NAD(P)H as acceptor"/>
    <property type="evidence" value="ECO:0007669"/>
    <property type="project" value="UniProtKB-UniRule"/>
</dbReference>